<protein>
    <submittedName>
        <fullName evidence="1">MurR/RpiR family transcriptional regulator</fullName>
    </submittedName>
</protein>
<evidence type="ECO:0000313" key="1">
    <source>
        <dbReference type="EMBL" id="MEJ7137501.1"/>
    </source>
</evidence>
<name>A0ACC6NZX6_9BURK</name>
<evidence type="ECO:0000313" key="2">
    <source>
        <dbReference type="Proteomes" id="UP001364695"/>
    </source>
</evidence>
<comment type="caution">
    <text evidence="1">The sequence shown here is derived from an EMBL/GenBank/DDBJ whole genome shotgun (WGS) entry which is preliminary data.</text>
</comment>
<organism evidence="1 2">
    <name type="scientific">Amphibiibacter pelophylacis</name>
    <dbReference type="NCBI Taxonomy" id="1799477"/>
    <lineage>
        <taxon>Bacteria</taxon>
        <taxon>Pseudomonadati</taxon>
        <taxon>Pseudomonadota</taxon>
        <taxon>Betaproteobacteria</taxon>
        <taxon>Burkholderiales</taxon>
        <taxon>Sphaerotilaceae</taxon>
        <taxon>Amphibiibacter</taxon>
    </lineage>
</organism>
<reference evidence="1" key="1">
    <citation type="submission" date="2023-10" db="EMBL/GenBank/DDBJ databases">
        <title>Amphibacter perezi, gen. nov., sp. nov. a novel taxa of the family Comamonadaceae, class Betaproteobacteria isolated from the skin microbiota of Pelophylax perezi from different populations.</title>
        <authorList>
            <person name="Costa S."/>
            <person name="Proenca D.N."/>
            <person name="Lopes I."/>
            <person name="Morais P.V."/>
        </authorList>
    </citation>
    <scope>NUCLEOTIDE SEQUENCE</scope>
    <source>
        <strain evidence="1">SL12-8</strain>
    </source>
</reference>
<dbReference type="Proteomes" id="UP001364695">
    <property type="component" value="Unassembled WGS sequence"/>
</dbReference>
<dbReference type="EMBL" id="JAWDIE010000004">
    <property type="protein sequence ID" value="MEJ7137501.1"/>
    <property type="molecule type" value="Genomic_DNA"/>
</dbReference>
<keyword evidence="2" id="KW-1185">Reference proteome</keyword>
<accession>A0ACC6NZX6</accession>
<gene>
    <name evidence="1" type="ORF">RV045_03530</name>
</gene>
<sequence>MNERSAPDTADAAAAGEASAAEGWLRTSPGHLIPEIRAALDGLRPAERRVAEVVLADVDHAIHASITDLAARAGVSEPTVTRFCRAVGCEGLRRFKMRLAQSVAGGLNYTSASLTRDDSTSQLLDKVSSAAIEGLNHMRQLDTAQVEAALDALTAAHRIFFIGVGTGSATVAANAQLQFLRLGKSAHAFGDTHQQRLYCGLLQPGDALFAISNSGASVEIAQCLDIARERGATTLVLTNHHAPLASRADIALLLGLSSTIDSHTPGVSRLVHMCVLDALITGVALRIDRSQLDTMRQAKARLHHLVDTEFRHYSDSLRQRAPQS</sequence>
<proteinExistence type="predicted"/>